<evidence type="ECO:0000313" key="1">
    <source>
        <dbReference type="EMBL" id="CAB5319687.1"/>
    </source>
</evidence>
<accession>A0A915YR66</accession>
<protein>
    <recommendedName>
        <fullName evidence="3">BTB domain-containing protein</fullName>
    </recommendedName>
</protein>
<sequence>MPITVDCGQEAVGLITVINTERAVFCYGQVFGAGSNSDSYNIELRSCSYHVGSYPINYEIENHEVFLKIFFNFRISMKIFCMRYRKSCTDCWQEVIDAYDKLFENDEGYDVIIYAGENENMEELHAHSIILRISYLKIYLLWKN</sequence>
<name>A0A915YR66_9GLOM</name>
<dbReference type="EMBL" id="CAGKOT010000003">
    <property type="protein sequence ID" value="CAB5319687.1"/>
    <property type="molecule type" value="Genomic_DNA"/>
</dbReference>
<organism evidence="1 2">
    <name type="scientific">Rhizophagus irregularis</name>
    <dbReference type="NCBI Taxonomy" id="588596"/>
    <lineage>
        <taxon>Eukaryota</taxon>
        <taxon>Fungi</taxon>
        <taxon>Fungi incertae sedis</taxon>
        <taxon>Mucoromycota</taxon>
        <taxon>Glomeromycotina</taxon>
        <taxon>Glomeromycetes</taxon>
        <taxon>Glomerales</taxon>
        <taxon>Glomeraceae</taxon>
        <taxon>Rhizophagus</taxon>
    </lineage>
</organism>
<evidence type="ECO:0000313" key="2">
    <source>
        <dbReference type="Proteomes" id="UP000684084"/>
    </source>
</evidence>
<proteinExistence type="predicted"/>
<dbReference type="AlphaFoldDB" id="A0A915YR66"/>
<comment type="caution">
    <text evidence="1">The sequence shown here is derived from an EMBL/GenBank/DDBJ whole genome shotgun (WGS) entry which is preliminary data.</text>
</comment>
<dbReference type="OrthoDB" id="2406313at2759"/>
<gene>
    <name evidence="1" type="ORF">CHRIB12_LOCUS2104</name>
</gene>
<reference evidence="1" key="1">
    <citation type="submission" date="2020-05" db="EMBL/GenBank/DDBJ databases">
        <authorList>
            <person name="Rincon C."/>
            <person name="Sanders R I."/>
            <person name="Robbins C."/>
            <person name="Chaturvedi A."/>
        </authorList>
    </citation>
    <scope>NUCLEOTIDE SEQUENCE</scope>
    <source>
        <strain evidence="1">CHB12</strain>
    </source>
</reference>
<dbReference type="Proteomes" id="UP000684084">
    <property type="component" value="Unassembled WGS sequence"/>
</dbReference>
<evidence type="ECO:0008006" key="3">
    <source>
        <dbReference type="Google" id="ProtNLM"/>
    </source>
</evidence>